<feature type="compositionally biased region" description="Basic and acidic residues" evidence="1">
    <location>
        <begin position="318"/>
        <end position="329"/>
    </location>
</feature>
<proteinExistence type="predicted"/>
<reference evidence="2" key="1">
    <citation type="submission" date="2021-01" db="EMBL/GenBank/DDBJ databases">
        <authorList>
            <consortium name="Aspergillus chevalieri M1 genome sequencing consortium"/>
            <person name="Kazuki M."/>
            <person name="Futagami T."/>
        </authorList>
    </citation>
    <scope>NUCLEOTIDE SEQUENCE</scope>
    <source>
        <strain evidence="2">M1</strain>
    </source>
</reference>
<reference evidence="2" key="2">
    <citation type="submission" date="2021-02" db="EMBL/GenBank/DDBJ databases">
        <title>Aspergillus chevalieri M1 genome sequence.</title>
        <authorList>
            <person name="Kadooka C."/>
            <person name="Mori K."/>
            <person name="Futagami T."/>
        </authorList>
    </citation>
    <scope>NUCLEOTIDE SEQUENCE</scope>
    <source>
        <strain evidence="2">M1</strain>
    </source>
</reference>
<feature type="compositionally biased region" description="Low complexity" evidence="1">
    <location>
        <begin position="304"/>
        <end position="317"/>
    </location>
</feature>
<feature type="compositionally biased region" description="Basic and acidic residues" evidence="1">
    <location>
        <begin position="280"/>
        <end position="289"/>
    </location>
</feature>
<keyword evidence="3" id="KW-1185">Reference proteome</keyword>
<feature type="compositionally biased region" description="Basic residues" evidence="1">
    <location>
        <begin position="108"/>
        <end position="117"/>
    </location>
</feature>
<feature type="region of interest" description="Disordered" evidence="1">
    <location>
        <begin position="69"/>
        <end position="124"/>
    </location>
</feature>
<protein>
    <submittedName>
        <fullName evidence="2">Uncharacterized protein</fullName>
    </submittedName>
</protein>
<name>A0A7R7ZTN6_ASPCH</name>
<dbReference type="AlphaFoldDB" id="A0A7R7ZTN6"/>
<organism evidence="2 3">
    <name type="scientific">Aspergillus chevalieri</name>
    <name type="common">Eurotium chevalieri</name>
    <dbReference type="NCBI Taxonomy" id="182096"/>
    <lineage>
        <taxon>Eukaryota</taxon>
        <taxon>Fungi</taxon>
        <taxon>Dikarya</taxon>
        <taxon>Ascomycota</taxon>
        <taxon>Pezizomycotina</taxon>
        <taxon>Eurotiomycetes</taxon>
        <taxon>Eurotiomycetidae</taxon>
        <taxon>Eurotiales</taxon>
        <taxon>Aspergillaceae</taxon>
        <taxon>Aspergillus</taxon>
        <taxon>Aspergillus subgen. Aspergillus</taxon>
    </lineage>
</organism>
<feature type="compositionally biased region" description="Basic and acidic residues" evidence="1">
    <location>
        <begin position="153"/>
        <end position="166"/>
    </location>
</feature>
<feature type="compositionally biased region" description="Polar residues" evidence="1">
    <location>
        <begin position="167"/>
        <end position="182"/>
    </location>
</feature>
<evidence type="ECO:0000256" key="1">
    <source>
        <dbReference type="SAM" id="MobiDB-lite"/>
    </source>
</evidence>
<evidence type="ECO:0000313" key="3">
    <source>
        <dbReference type="Proteomes" id="UP000637239"/>
    </source>
</evidence>
<accession>A0A7R7ZTN6</accession>
<dbReference type="GeneID" id="66987218"/>
<dbReference type="KEGG" id="ache:ACHE_80769A"/>
<dbReference type="EMBL" id="AP024423">
    <property type="protein sequence ID" value="BCR92869.1"/>
    <property type="molecule type" value="Genomic_DNA"/>
</dbReference>
<sequence>MPHPPIVIPPVTKTCPTCRQTKPEDQFRRVGTSTAVKTCLACRDRYRQGRKRLSDESVVVFDGTAPLPTNTNTTNTFYQPIAPRPTHSAPPNGEDHGTQNVFQVEPPKRKKTNRKKKDHDEESQLMDIGSLVLGPMGPSFELLPSLQSNSRCHSRENRSETRERVSTVDSTMSQSWGSSSRPQVAEREVRISTIDLTDPEHQLQSRGSWSVPPRPLTDEGGSGVRSIVLGPMGPSFAVLPGLQSKPRSRENGSGAWETVDLTGPEPRSRGAYSRPLPLRPQEHGSESRKQQAGSVGIVSARYGSQSQSSSRSMLLRLQTEREQRVRTVDSSEPEPQSQGSSTQPLPSRPQERSSETQERQVRTVESTELDHQPRNSSSRPLQPRSPTNDGDLERNY</sequence>
<feature type="region of interest" description="Disordered" evidence="1">
    <location>
        <begin position="199"/>
        <end position="396"/>
    </location>
</feature>
<feature type="region of interest" description="Disordered" evidence="1">
    <location>
        <begin position="145"/>
        <end position="186"/>
    </location>
</feature>
<dbReference type="RefSeq" id="XP_043141382.1">
    <property type="nucleotide sequence ID" value="XM_043284176.1"/>
</dbReference>
<dbReference type="Proteomes" id="UP000637239">
    <property type="component" value="Chromosome 8"/>
</dbReference>
<feature type="compositionally biased region" description="Basic and acidic residues" evidence="1">
    <location>
        <begin position="349"/>
        <end position="362"/>
    </location>
</feature>
<evidence type="ECO:0000313" key="2">
    <source>
        <dbReference type="EMBL" id="BCR92869.1"/>
    </source>
</evidence>
<gene>
    <name evidence="2" type="ORF">ACHE_80769A</name>
</gene>
<feature type="compositionally biased region" description="Polar residues" evidence="1">
    <location>
        <begin position="374"/>
        <end position="388"/>
    </location>
</feature>
<feature type="compositionally biased region" description="Low complexity" evidence="1">
    <location>
        <begin position="333"/>
        <end position="344"/>
    </location>
</feature>